<evidence type="ECO:0000313" key="2">
    <source>
        <dbReference type="EMBL" id="MEQ2401830.1"/>
    </source>
</evidence>
<keyword evidence="3" id="KW-1185">Reference proteome</keyword>
<protein>
    <submittedName>
        <fullName evidence="1">Transcriptional regulator</fullName>
    </submittedName>
</protein>
<evidence type="ECO:0000313" key="1">
    <source>
        <dbReference type="EMBL" id="MEQ2401169.1"/>
    </source>
</evidence>
<dbReference type="EMBL" id="JBBMFO010000017">
    <property type="protein sequence ID" value="MEQ2401169.1"/>
    <property type="molecule type" value="Genomic_DNA"/>
</dbReference>
<gene>
    <name evidence="1" type="ORF">WMO19_06065</name>
    <name evidence="2" type="ORF">WMO19_09490</name>
</gene>
<sequence>MALNYKPLWIQLAKKGLKKTDVIAMAGLTTNVMAQMGK</sequence>
<feature type="non-terminal residue" evidence="1">
    <location>
        <position position="38"/>
    </location>
</feature>
<reference evidence="1 3" key="1">
    <citation type="submission" date="2024-03" db="EMBL/GenBank/DDBJ databases">
        <title>Human intestinal bacterial collection.</title>
        <authorList>
            <person name="Pauvert C."/>
            <person name="Hitch T.C.A."/>
            <person name="Clavel T."/>
        </authorList>
    </citation>
    <scope>NUCLEOTIDE SEQUENCE [LARGE SCALE GENOMIC DNA]</scope>
    <source>
        <strain evidence="1 3">CLA-SR-H025</strain>
    </source>
</reference>
<dbReference type="Proteomes" id="UP001447979">
    <property type="component" value="Unassembled WGS sequence"/>
</dbReference>
<name>A0ABV1CES0_9FIRM</name>
<proteinExistence type="predicted"/>
<organism evidence="1 3">
    <name type="scientific">Peptoniphilus hominis</name>
    <name type="common">ex Hitch et al. 2025</name>
    <dbReference type="NCBI Taxonomy" id="3133174"/>
    <lineage>
        <taxon>Bacteria</taxon>
        <taxon>Bacillati</taxon>
        <taxon>Bacillota</taxon>
        <taxon>Tissierellia</taxon>
        <taxon>Tissierellales</taxon>
        <taxon>Peptoniphilaceae</taxon>
        <taxon>Peptoniphilus</taxon>
    </lineage>
</organism>
<comment type="caution">
    <text evidence="1">The sequence shown here is derived from an EMBL/GenBank/DDBJ whole genome shotgun (WGS) entry which is preliminary data.</text>
</comment>
<accession>A0ABV1CES0</accession>
<dbReference type="EMBL" id="JBBMFO010000050">
    <property type="protein sequence ID" value="MEQ2401830.1"/>
    <property type="molecule type" value="Genomic_DNA"/>
</dbReference>
<evidence type="ECO:0000313" key="3">
    <source>
        <dbReference type="Proteomes" id="UP001447979"/>
    </source>
</evidence>